<dbReference type="Proteomes" id="UP000011750">
    <property type="component" value="Chromosome A10"/>
</dbReference>
<dbReference type="PANTHER" id="PTHR31228">
    <property type="entry name" value="CYSTATIN/MONELLIN SUPERFAMILY PROTEIN"/>
    <property type="match status" value="1"/>
</dbReference>
<protein>
    <submittedName>
        <fullName evidence="2">Uncharacterized protein</fullName>
    </submittedName>
</protein>
<keyword evidence="3" id="KW-1185">Reference proteome</keyword>
<proteinExistence type="predicted"/>
<evidence type="ECO:0000256" key="1">
    <source>
        <dbReference type="SAM" id="MobiDB-lite"/>
    </source>
</evidence>
<dbReference type="EnsemblPlants" id="Bra015257.1">
    <property type="protein sequence ID" value="Bra015257.1-P"/>
    <property type="gene ID" value="Bra015257"/>
</dbReference>
<accession>M4DFI4</accession>
<name>M4DFI4_BRACM</name>
<feature type="region of interest" description="Disordered" evidence="1">
    <location>
        <begin position="22"/>
        <end position="67"/>
    </location>
</feature>
<dbReference type="HOGENOM" id="CLU_088056_2_0_1"/>
<dbReference type="NCBIfam" id="TIGR01638">
    <property type="entry name" value="Atha_cystat_rel"/>
    <property type="match status" value="1"/>
</dbReference>
<dbReference type="eggNOG" id="ENOG502RRHW">
    <property type="taxonomic scope" value="Eukaryota"/>
</dbReference>
<sequence length="215" mass="24163">MDPSASMIDTVDGELEVTQHVEASLSDSVKLPTKRKAETSPVADSVEGEGNRQEEEEKDSGESDQVWDVDSFESDYSSPEEAASNTDEFELRRYLRHLYESGGFLLEREMVPKNLFQGWRPLNLDALFKDPNITGRDYMETMARNKTVTLDHIVRAVIRMSIGVKAYITFMAKECPEGELVEYQAKAEIRVWQTKIHPILCRPASSSSSSSSSSS</sequence>
<evidence type="ECO:0000313" key="2">
    <source>
        <dbReference type="EnsemblPlants" id="Bra015257.1-P"/>
    </source>
</evidence>
<dbReference type="InterPro" id="IPR006525">
    <property type="entry name" value="Cystatin-related_pln"/>
</dbReference>
<dbReference type="PANTHER" id="PTHR31228:SF23">
    <property type="entry name" value="CYSTATIN_MONELLIN SUPERFAMILY PROTEIN"/>
    <property type="match status" value="1"/>
</dbReference>
<evidence type="ECO:0000313" key="3">
    <source>
        <dbReference type="Proteomes" id="UP000011750"/>
    </source>
</evidence>
<reference evidence="2" key="3">
    <citation type="submission" date="2023-03" db="UniProtKB">
        <authorList>
            <consortium name="EnsemblPlants"/>
        </authorList>
    </citation>
    <scope>IDENTIFICATION</scope>
    <source>
        <strain evidence="2">cv. Chiifu-401-42</strain>
    </source>
</reference>
<dbReference type="STRING" id="51351.M4DFI4"/>
<dbReference type="InParanoid" id="M4DFI4"/>
<organism evidence="2 3">
    <name type="scientific">Brassica campestris</name>
    <name type="common">Field mustard</name>
    <dbReference type="NCBI Taxonomy" id="3711"/>
    <lineage>
        <taxon>Eukaryota</taxon>
        <taxon>Viridiplantae</taxon>
        <taxon>Streptophyta</taxon>
        <taxon>Embryophyta</taxon>
        <taxon>Tracheophyta</taxon>
        <taxon>Spermatophyta</taxon>
        <taxon>Magnoliopsida</taxon>
        <taxon>eudicotyledons</taxon>
        <taxon>Gunneridae</taxon>
        <taxon>Pentapetalae</taxon>
        <taxon>rosids</taxon>
        <taxon>malvids</taxon>
        <taxon>Brassicales</taxon>
        <taxon>Brassicaceae</taxon>
        <taxon>Brassiceae</taxon>
        <taxon>Brassica</taxon>
    </lineage>
</organism>
<dbReference type="Gramene" id="Bra015257.1">
    <property type="protein sequence ID" value="Bra015257.1-P"/>
    <property type="gene ID" value="Bra015257"/>
</dbReference>
<dbReference type="AlphaFoldDB" id="M4DFI4"/>
<dbReference type="FunCoup" id="M4DFI4">
    <property type="interactions" value="6"/>
</dbReference>
<reference evidence="2 3" key="2">
    <citation type="journal article" date="2018" name="Hortic Res">
        <title>Improved Brassica rapa reference genome by single-molecule sequencing and chromosome conformation capture technologies.</title>
        <authorList>
            <person name="Zhang L."/>
            <person name="Cai X."/>
            <person name="Wu J."/>
            <person name="Liu M."/>
            <person name="Grob S."/>
            <person name="Cheng F."/>
            <person name="Liang J."/>
            <person name="Cai C."/>
            <person name="Liu Z."/>
            <person name="Liu B."/>
            <person name="Wang F."/>
            <person name="Li S."/>
            <person name="Liu F."/>
            <person name="Li X."/>
            <person name="Cheng L."/>
            <person name="Yang W."/>
            <person name="Li M.H."/>
            <person name="Grossniklaus U."/>
            <person name="Zheng H."/>
            <person name="Wang X."/>
        </authorList>
    </citation>
    <scope>NUCLEOTIDE SEQUENCE [LARGE SCALE GENOMIC DNA]</scope>
    <source>
        <strain evidence="2 3">cv. Chiifu-401-42</strain>
    </source>
</reference>
<reference evidence="2 3" key="1">
    <citation type="journal article" date="2011" name="Nat. Genet.">
        <title>The genome of the mesopolyploid crop species Brassica rapa.</title>
        <authorList>
            <consortium name="Brassica rapa Genome Sequencing Project Consortium"/>
            <person name="Wang X."/>
            <person name="Wang H."/>
            <person name="Wang J."/>
            <person name="Sun R."/>
            <person name="Wu J."/>
            <person name="Liu S."/>
            <person name="Bai Y."/>
            <person name="Mun J.H."/>
            <person name="Bancroft I."/>
            <person name="Cheng F."/>
            <person name="Huang S."/>
            <person name="Li X."/>
            <person name="Hua W."/>
            <person name="Wang J."/>
            <person name="Wang X."/>
            <person name="Freeling M."/>
            <person name="Pires J.C."/>
            <person name="Paterson A.H."/>
            <person name="Chalhoub B."/>
            <person name="Wang B."/>
            <person name="Hayward A."/>
            <person name="Sharpe A.G."/>
            <person name="Park B.S."/>
            <person name="Weisshaar B."/>
            <person name="Liu B."/>
            <person name="Li B."/>
            <person name="Liu B."/>
            <person name="Tong C."/>
            <person name="Song C."/>
            <person name="Duran C."/>
            <person name="Peng C."/>
            <person name="Geng C."/>
            <person name="Koh C."/>
            <person name="Lin C."/>
            <person name="Edwards D."/>
            <person name="Mu D."/>
            <person name="Shen D."/>
            <person name="Soumpourou E."/>
            <person name="Li F."/>
            <person name="Fraser F."/>
            <person name="Conant G."/>
            <person name="Lassalle G."/>
            <person name="King G.J."/>
            <person name="Bonnema G."/>
            <person name="Tang H."/>
            <person name="Wang H."/>
            <person name="Belcram H."/>
            <person name="Zhou H."/>
            <person name="Hirakawa H."/>
            <person name="Abe H."/>
            <person name="Guo H."/>
            <person name="Wang H."/>
            <person name="Jin H."/>
            <person name="Parkin I.A."/>
            <person name="Batley J."/>
            <person name="Kim J.S."/>
            <person name="Just J."/>
            <person name="Li J."/>
            <person name="Xu J."/>
            <person name="Deng J."/>
            <person name="Kim J.A."/>
            <person name="Li J."/>
            <person name="Yu J."/>
            <person name="Meng J."/>
            <person name="Wang J."/>
            <person name="Min J."/>
            <person name="Poulain J."/>
            <person name="Wang J."/>
            <person name="Hatakeyama K."/>
            <person name="Wu K."/>
            <person name="Wang L."/>
            <person name="Fang L."/>
            <person name="Trick M."/>
            <person name="Links M.G."/>
            <person name="Zhao M."/>
            <person name="Jin M."/>
            <person name="Ramchiary N."/>
            <person name="Drou N."/>
            <person name="Berkman P.J."/>
            <person name="Cai Q."/>
            <person name="Huang Q."/>
            <person name="Li R."/>
            <person name="Tabata S."/>
            <person name="Cheng S."/>
            <person name="Zhang S."/>
            <person name="Zhang S."/>
            <person name="Huang S."/>
            <person name="Sato S."/>
            <person name="Sun S."/>
            <person name="Kwon S.J."/>
            <person name="Choi S.R."/>
            <person name="Lee T.H."/>
            <person name="Fan W."/>
            <person name="Zhao X."/>
            <person name="Tan X."/>
            <person name="Xu X."/>
            <person name="Wang Y."/>
            <person name="Qiu Y."/>
            <person name="Yin Y."/>
            <person name="Li Y."/>
            <person name="Du Y."/>
            <person name="Liao Y."/>
            <person name="Lim Y."/>
            <person name="Narusaka Y."/>
            <person name="Wang Y."/>
            <person name="Wang Z."/>
            <person name="Li Z."/>
            <person name="Wang Z."/>
            <person name="Xiong Z."/>
            <person name="Zhang Z."/>
        </authorList>
    </citation>
    <scope>NUCLEOTIDE SEQUENCE [LARGE SCALE GENOMIC DNA]</scope>
    <source>
        <strain evidence="2 3">cv. Chiifu-401-42</strain>
    </source>
</reference>
<dbReference type="OMA" id="FMAKECP"/>